<proteinExistence type="predicted"/>
<organism evidence="3 4">
    <name type="scientific">Trichoderma gamsii</name>
    <dbReference type="NCBI Taxonomy" id="398673"/>
    <lineage>
        <taxon>Eukaryota</taxon>
        <taxon>Fungi</taxon>
        <taxon>Dikarya</taxon>
        <taxon>Ascomycota</taxon>
        <taxon>Pezizomycotina</taxon>
        <taxon>Sordariomycetes</taxon>
        <taxon>Hypocreomycetidae</taxon>
        <taxon>Hypocreales</taxon>
        <taxon>Hypocreaceae</taxon>
        <taxon>Trichoderma</taxon>
    </lineage>
</organism>
<name>A0A2P4ZPP0_9HYPO</name>
<evidence type="ECO:0000256" key="1">
    <source>
        <dbReference type="ARBA" id="ARBA00022737"/>
    </source>
</evidence>
<accession>A0A2P4ZPP0</accession>
<dbReference type="AlphaFoldDB" id="A0A2P4ZPP0"/>
<gene>
    <name evidence="3" type="ORF">TGAM01_v204714</name>
</gene>
<sequence length="174" mass="19416">MDRCSQAFVSDNVFGDNTRIHQGNVILLVTKATSILLALREIPPQDLKLDYLPASFDAVNKQHVSGCLEHTREQLLADIRTWIDHNGEKRIYWLNGMAGTGKTTISLTIAREYYKKKQLGASFFFSRGGGDLASTKKFATTMAVQLAEYSPVLRQHIIAAAISNPRISQLALYM</sequence>
<dbReference type="Proteomes" id="UP000054821">
    <property type="component" value="Unassembled WGS sequence"/>
</dbReference>
<evidence type="ECO:0000259" key="2">
    <source>
        <dbReference type="Pfam" id="PF24883"/>
    </source>
</evidence>
<protein>
    <recommendedName>
        <fullName evidence="2">Nephrocystin 3-like N-terminal domain-containing protein</fullName>
    </recommendedName>
</protein>
<dbReference type="InterPro" id="IPR027417">
    <property type="entry name" value="P-loop_NTPase"/>
</dbReference>
<dbReference type="STRING" id="398673.A0A2P4ZPP0"/>
<keyword evidence="4" id="KW-1185">Reference proteome</keyword>
<reference evidence="3 4" key="1">
    <citation type="journal article" date="2016" name="Genome Announc.">
        <title>Draft Whole-Genome Sequence of Trichoderma gamsii T6085, a Promising Biocontrol Agent of Fusarium Head Blight on Wheat.</title>
        <authorList>
            <person name="Baroncelli R."/>
            <person name="Zapparata A."/>
            <person name="Piaggeschi G."/>
            <person name="Sarrocco S."/>
            <person name="Vannacci G."/>
        </authorList>
    </citation>
    <scope>NUCLEOTIDE SEQUENCE [LARGE SCALE GENOMIC DNA]</scope>
    <source>
        <strain evidence="3 4">T6085</strain>
    </source>
</reference>
<feature type="domain" description="Nephrocystin 3-like N-terminal" evidence="2">
    <location>
        <begin position="76"/>
        <end position="166"/>
    </location>
</feature>
<dbReference type="SUPFAM" id="SSF52540">
    <property type="entry name" value="P-loop containing nucleoside triphosphate hydrolases"/>
    <property type="match status" value="1"/>
</dbReference>
<dbReference type="EMBL" id="JPDN02000014">
    <property type="protein sequence ID" value="PON26238.1"/>
    <property type="molecule type" value="Genomic_DNA"/>
</dbReference>
<dbReference type="Gene3D" id="3.40.50.300">
    <property type="entry name" value="P-loop containing nucleotide triphosphate hydrolases"/>
    <property type="match status" value="1"/>
</dbReference>
<comment type="caution">
    <text evidence="3">The sequence shown here is derived from an EMBL/GenBank/DDBJ whole genome shotgun (WGS) entry which is preliminary data.</text>
</comment>
<evidence type="ECO:0000313" key="3">
    <source>
        <dbReference type="EMBL" id="PON26238.1"/>
    </source>
</evidence>
<keyword evidence="1" id="KW-0677">Repeat</keyword>
<dbReference type="RefSeq" id="XP_018665379.1">
    <property type="nucleotide sequence ID" value="XM_018801586.1"/>
</dbReference>
<evidence type="ECO:0000313" key="4">
    <source>
        <dbReference type="Proteomes" id="UP000054821"/>
    </source>
</evidence>
<dbReference type="Pfam" id="PF24883">
    <property type="entry name" value="NPHP3_N"/>
    <property type="match status" value="1"/>
</dbReference>
<dbReference type="InterPro" id="IPR056884">
    <property type="entry name" value="NPHP3-like_N"/>
</dbReference>
<dbReference type="GeneID" id="29981669"/>